<dbReference type="VEuPathDB" id="FungiDB:ASPWEDRAFT_41302"/>
<dbReference type="Proteomes" id="UP000184383">
    <property type="component" value="Unassembled WGS sequence"/>
</dbReference>
<keyword evidence="4" id="KW-1185">Reference proteome</keyword>
<evidence type="ECO:0000256" key="1">
    <source>
        <dbReference type="SAM" id="MobiDB-lite"/>
    </source>
</evidence>
<feature type="chain" id="PRO_5013064069" evidence="2">
    <location>
        <begin position="18"/>
        <end position="155"/>
    </location>
</feature>
<proteinExistence type="predicted"/>
<evidence type="ECO:0000256" key="2">
    <source>
        <dbReference type="SAM" id="SignalP"/>
    </source>
</evidence>
<reference evidence="4" key="1">
    <citation type="journal article" date="2017" name="Genome Biol.">
        <title>Comparative genomics reveals high biological diversity and specific adaptations in the industrially and medically important fungal genus Aspergillus.</title>
        <authorList>
            <person name="de Vries R.P."/>
            <person name="Riley R."/>
            <person name="Wiebenga A."/>
            <person name="Aguilar-Osorio G."/>
            <person name="Amillis S."/>
            <person name="Uchima C.A."/>
            <person name="Anderluh G."/>
            <person name="Asadollahi M."/>
            <person name="Askin M."/>
            <person name="Barry K."/>
            <person name="Battaglia E."/>
            <person name="Bayram O."/>
            <person name="Benocci T."/>
            <person name="Braus-Stromeyer S.A."/>
            <person name="Caldana C."/>
            <person name="Canovas D."/>
            <person name="Cerqueira G.C."/>
            <person name="Chen F."/>
            <person name="Chen W."/>
            <person name="Choi C."/>
            <person name="Clum A."/>
            <person name="Dos Santos R.A."/>
            <person name="Damasio A.R."/>
            <person name="Diallinas G."/>
            <person name="Emri T."/>
            <person name="Fekete E."/>
            <person name="Flipphi M."/>
            <person name="Freyberg S."/>
            <person name="Gallo A."/>
            <person name="Gournas C."/>
            <person name="Habgood R."/>
            <person name="Hainaut M."/>
            <person name="Harispe M.L."/>
            <person name="Henrissat B."/>
            <person name="Hilden K.S."/>
            <person name="Hope R."/>
            <person name="Hossain A."/>
            <person name="Karabika E."/>
            <person name="Karaffa L."/>
            <person name="Karanyi Z."/>
            <person name="Krasevec N."/>
            <person name="Kuo A."/>
            <person name="Kusch H."/>
            <person name="LaButti K."/>
            <person name="Lagendijk E.L."/>
            <person name="Lapidus A."/>
            <person name="Levasseur A."/>
            <person name="Lindquist E."/>
            <person name="Lipzen A."/>
            <person name="Logrieco A.F."/>
            <person name="MacCabe A."/>
            <person name="Maekelae M.R."/>
            <person name="Malavazi I."/>
            <person name="Melin P."/>
            <person name="Meyer V."/>
            <person name="Mielnichuk N."/>
            <person name="Miskei M."/>
            <person name="Molnar A.P."/>
            <person name="Mule G."/>
            <person name="Ngan C.Y."/>
            <person name="Orejas M."/>
            <person name="Orosz E."/>
            <person name="Ouedraogo J.P."/>
            <person name="Overkamp K.M."/>
            <person name="Park H.-S."/>
            <person name="Perrone G."/>
            <person name="Piumi F."/>
            <person name="Punt P.J."/>
            <person name="Ram A.F."/>
            <person name="Ramon A."/>
            <person name="Rauscher S."/>
            <person name="Record E."/>
            <person name="Riano-Pachon D.M."/>
            <person name="Robert V."/>
            <person name="Roehrig J."/>
            <person name="Ruller R."/>
            <person name="Salamov A."/>
            <person name="Salih N.S."/>
            <person name="Samson R.A."/>
            <person name="Sandor E."/>
            <person name="Sanguinetti M."/>
            <person name="Schuetze T."/>
            <person name="Sepcic K."/>
            <person name="Shelest E."/>
            <person name="Sherlock G."/>
            <person name="Sophianopoulou V."/>
            <person name="Squina F.M."/>
            <person name="Sun H."/>
            <person name="Susca A."/>
            <person name="Todd R.B."/>
            <person name="Tsang A."/>
            <person name="Unkles S.E."/>
            <person name="van de Wiele N."/>
            <person name="van Rossen-Uffink D."/>
            <person name="Oliveira J.V."/>
            <person name="Vesth T.C."/>
            <person name="Visser J."/>
            <person name="Yu J.-H."/>
            <person name="Zhou M."/>
            <person name="Andersen M.R."/>
            <person name="Archer D.B."/>
            <person name="Baker S.E."/>
            <person name="Benoit I."/>
            <person name="Brakhage A.A."/>
            <person name="Braus G.H."/>
            <person name="Fischer R."/>
            <person name="Frisvad J.C."/>
            <person name="Goldman G.H."/>
            <person name="Houbraken J."/>
            <person name="Oakley B."/>
            <person name="Pocsi I."/>
            <person name="Scazzocchio C."/>
            <person name="Seiboth B."/>
            <person name="vanKuyk P.A."/>
            <person name="Wortman J."/>
            <person name="Dyer P.S."/>
            <person name="Grigoriev I.V."/>
        </authorList>
    </citation>
    <scope>NUCLEOTIDE SEQUENCE [LARGE SCALE GENOMIC DNA]</scope>
    <source>
        <strain evidence="4">DTO 134E9</strain>
    </source>
</reference>
<evidence type="ECO:0000313" key="4">
    <source>
        <dbReference type="Proteomes" id="UP000184383"/>
    </source>
</evidence>
<sequence>MRLNIAITSLFLAGASAQLASILPIPLPTKIPTLTPSASPSSTPSSSASVSPSSSASISAYATPSSTPSLNPDEYDCILNNQQCSWHKSEFGYGSDYCGSSPYRAGQKLSSGNTIVAVEKSGESQDCVRKAGVACCKAFETACRRGEKYLECEKA</sequence>
<dbReference type="AlphaFoldDB" id="A0A1L9RM96"/>
<dbReference type="OrthoDB" id="4503311at2759"/>
<dbReference type="EMBL" id="KV878212">
    <property type="protein sequence ID" value="OJJ36069.1"/>
    <property type="molecule type" value="Genomic_DNA"/>
</dbReference>
<evidence type="ECO:0000313" key="3">
    <source>
        <dbReference type="EMBL" id="OJJ36069.1"/>
    </source>
</evidence>
<dbReference type="RefSeq" id="XP_040689745.1">
    <property type="nucleotide sequence ID" value="XM_040835520.1"/>
</dbReference>
<accession>A0A1L9RM96</accession>
<name>A0A1L9RM96_ASPWE</name>
<dbReference type="GeneID" id="63751368"/>
<gene>
    <name evidence="3" type="ORF">ASPWEDRAFT_41302</name>
</gene>
<feature type="signal peptide" evidence="2">
    <location>
        <begin position="1"/>
        <end position="17"/>
    </location>
</feature>
<organism evidence="3 4">
    <name type="scientific">Aspergillus wentii DTO 134E9</name>
    <dbReference type="NCBI Taxonomy" id="1073089"/>
    <lineage>
        <taxon>Eukaryota</taxon>
        <taxon>Fungi</taxon>
        <taxon>Dikarya</taxon>
        <taxon>Ascomycota</taxon>
        <taxon>Pezizomycotina</taxon>
        <taxon>Eurotiomycetes</taxon>
        <taxon>Eurotiomycetidae</taxon>
        <taxon>Eurotiales</taxon>
        <taxon>Aspergillaceae</taxon>
        <taxon>Aspergillus</taxon>
        <taxon>Aspergillus subgen. Cremei</taxon>
    </lineage>
</organism>
<feature type="region of interest" description="Disordered" evidence="1">
    <location>
        <begin position="35"/>
        <end position="69"/>
    </location>
</feature>
<keyword evidence="2" id="KW-0732">Signal</keyword>
<protein>
    <submittedName>
        <fullName evidence="3">Uncharacterized protein</fullName>
    </submittedName>
</protein>